<dbReference type="PANTHER" id="PTHR43633:SF1">
    <property type="entry name" value="ALCOHOL DEHYDROGENASE YQHD"/>
    <property type="match status" value="1"/>
</dbReference>
<dbReference type="EMBL" id="VUMN01000013">
    <property type="protein sequence ID" value="MSS58606.1"/>
    <property type="molecule type" value="Genomic_DNA"/>
</dbReference>
<dbReference type="Proteomes" id="UP000461880">
    <property type="component" value="Unassembled WGS sequence"/>
</dbReference>
<evidence type="ECO:0000313" key="4">
    <source>
        <dbReference type="EMBL" id="MSS58606.1"/>
    </source>
</evidence>
<organism evidence="4 5">
    <name type="scientific">Stecheria intestinalis</name>
    <dbReference type="NCBI Taxonomy" id="2606630"/>
    <lineage>
        <taxon>Bacteria</taxon>
        <taxon>Bacillati</taxon>
        <taxon>Bacillota</taxon>
        <taxon>Erysipelotrichia</taxon>
        <taxon>Erysipelotrichales</taxon>
        <taxon>Erysipelotrichaceae</taxon>
        <taxon>Stecheria</taxon>
    </lineage>
</organism>
<dbReference type="Gene3D" id="1.20.1090.10">
    <property type="entry name" value="Dehydroquinate synthase-like - alpha domain"/>
    <property type="match status" value="1"/>
</dbReference>
<gene>
    <name evidence="4" type="ORF">FYJ51_06775</name>
</gene>
<dbReference type="GO" id="GO:0046872">
    <property type="term" value="F:metal ion binding"/>
    <property type="evidence" value="ECO:0007669"/>
    <property type="project" value="InterPro"/>
</dbReference>
<accession>A0A7X2NSQ3</accession>
<dbReference type="InterPro" id="IPR056798">
    <property type="entry name" value="ADH_Fe_C"/>
</dbReference>
<dbReference type="Pfam" id="PF00465">
    <property type="entry name" value="Fe-ADH"/>
    <property type="match status" value="1"/>
</dbReference>
<dbReference type="InterPro" id="IPR001670">
    <property type="entry name" value="ADH_Fe/GldA"/>
</dbReference>
<dbReference type="GO" id="GO:1990002">
    <property type="term" value="F:methylglyoxal reductase (NADPH) (acetol producing) activity"/>
    <property type="evidence" value="ECO:0007669"/>
    <property type="project" value="TreeGrafter"/>
</dbReference>
<dbReference type="GO" id="GO:1990362">
    <property type="term" value="F:butanol dehydrogenase (NAD+) activity"/>
    <property type="evidence" value="ECO:0007669"/>
    <property type="project" value="InterPro"/>
</dbReference>
<evidence type="ECO:0000313" key="5">
    <source>
        <dbReference type="Proteomes" id="UP000461880"/>
    </source>
</evidence>
<dbReference type="SUPFAM" id="SSF56796">
    <property type="entry name" value="Dehydroquinate synthase-like"/>
    <property type="match status" value="1"/>
</dbReference>
<evidence type="ECO:0000259" key="2">
    <source>
        <dbReference type="Pfam" id="PF00465"/>
    </source>
</evidence>
<dbReference type="AlphaFoldDB" id="A0A7X2NSQ3"/>
<keyword evidence="5" id="KW-1185">Reference proteome</keyword>
<comment type="caution">
    <text evidence="4">The sequence shown here is derived from an EMBL/GenBank/DDBJ whole genome shotgun (WGS) entry which is preliminary data.</text>
</comment>
<dbReference type="InterPro" id="IPR044731">
    <property type="entry name" value="BDH-like"/>
</dbReference>
<evidence type="ECO:0000259" key="3">
    <source>
        <dbReference type="Pfam" id="PF25137"/>
    </source>
</evidence>
<name>A0A7X2NSQ3_9FIRM</name>
<keyword evidence="1" id="KW-0560">Oxidoreductase</keyword>
<dbReference type="RefSeq" id="WP_154504427.1">
    <property type="nucleotide sequence ID" value="NZ_VUMN01000013.1"/>
</dbReference>
<proteinExistence type="predicted"/>
<dbReference type="GO" id="GO:0008106">
    <property type="term" value="F:alcohol dehydrogenase (NADP+) activity"/>
    <property type="evidence" value="ECO:0007669"/>
    <property type="project" value="TreeGrafter"/>
</dbReference>
<dbReference type="Gene3D" id="3.40.50.1970">
    <property type="match status" value="1"/>
</dbReference>
<feature type="domain" description="Alcohol dehydrogenase iron-type/glycerol dehydrogenase GldA" evidence="2">
    <location>
        <begin position="9"/>
        <end position="175"/>
    </location>
</feature>
<reference evidence="4 5" key="1">
    <citation type="submission" date="2019-08" db="EMBL/GenBank/DDBJ databases">
        <title>In-depth cultivation of the pig gut microbiome towards novel bacterial diversity and tailored functional studies.</title>
        <authorList>
            <person name="Wylensek D."/>
            <person name="Hitch T.C.A."/>
            <person name="Clavel T."/>
        </authorList>
    </citation>
    <scope>NUCLEOTIDE SEQUENCE [LARGE SCALE GENOMIC DNA]</scope>
    <source>
        <strain evidence="4 5">Oil+RF-744-GAM-WT-6</strain>
    </source>
</reference>
<dbReference type="GO" id="GO:0005829">
    <property type="term" value="C:cytosol"/>
    <property type="evidence" value="ECO:0007669"/>
    <property type="project" value="TreeGrafter"/>
</dbReference>
<dbReference type="PANTHER" id="PTHR43633">
    <property type="entry name" value="ALCOHOL DEHYDROGENASE YQHD"/>
    <property type="match status" value="1"/>
</dbReference>
<protein>
    <submittedName>
        <fullName evidence="4">Iron-containing alcohol dehydrogenase</fullName>
    </submittedName>
</protein>
<evidence type="ECO:0000256" key="1">
    <source>
        <dbReference type="ARBA" id="ARBA00023002"/>
    </source>
</evidence>
<sequence>MENFDFRIPTEVLFGKGQIEHLADAMRPYGDTVLLCYGGGSIRKNGVYDDIQRVLKGFTIVELSGIEPNPRISTVIRGRDLCRKNQVKIVLAAGGGSVLDCAKMVADCAVNDADPWEMVMNPALIHRALPVFTVLTLAATGSEMNNTAVISWPEKKLKKGCKSPYHYPVLSICDPSYTFSVSRRQTAAGSADIMSHIMENYFSRVEDAVIADELAEGLLRTVIQELPKALGDPHNYSARANLMWAGTLGISQITSAGKKGSWSCHPISHELSAFYDVNHGESLAIITPHWMRRILTPATVTRFDRFAEKVWNIQEEDPMKEAEMGIDALQAFFASCGLPSTLREIGIPDDSLAESMTDEAIRMKGFDSAFVNLSREDILGIIRDSL</sequence>
<dbReference type="CDD" id="cd08187">
    <property type="entry name" value="BDH"/>
    <property type="match status" value="1"/>
</dbReference>
<dbReference type="Pfam" id="PF25137">
    <property type="entry name" value="ADH_Fe_C"/>
    <property type="match status" value="1"/>
</dbReference>
<dbReference type="FunFam" id="3.40.50.1970:FF:000003">
    <property type="entry name" value="Alcohol dehydrogenase, iron-containing"/>
    <property type="match status" value="1"/>
</dbReference>
<feature type="domain" description="Fe-containing alcohol dehydrogenase-like C-terminal" evidence="3">
    <location>
        <begin position="186"/>
        <end position="385"/>
    </location>
</feature>